<dbReference type="Gene3D" id="3.40.50.150">
    <property type="entry name" value="Vaccinia Virus protein VP39"/>
    <property type="match status" value="1"/>
</dbReference>
<dbReference type="CDD" id="cd02440">
    <property type="entry name" value="AdoMet_MTases"/>
    <property type="match status" value="1"/>
</dbReference>
<comment type="similarity">
    <text evidence="5">Belongs to the TAF13 family.</text>
</comment>
<dbReference type="GO" id="GO:0051123">
    <property type="term" value="P:RNA polymerase II preinitiation complex assembly"/>
    <property type="evidence" value="ECO:0007669"/>
    <property type="project" value="TreeGrafter"/>
</dbReference>
<comment type="caution">
    <text evidence="9">The sequence shown here is derived from an EMBL/GenBank/DDBJ whole genome shotgun (WGS) entry which is preliminary data.</text>
</comment>
<dbReference type="InterPro" id="IPR013665">
    <property type="entry name" value="Sfi1_dom"/>
</dbReference>
<evidence type="ECO:0000313" key="9">
    <source>
        <dbReference type="EMBL" id="TIB42656.1"/>
    </source>
</evidence>
<gene>
    <name evidence="9" type="ORF">E3P86_00306</name>
</gene>
<feature type="region of interest" description="Disordered" evidence="7">
    <location>
        <begin position="167"/>
        <end position="268"/>
    </location>
</feature>
<evidence type="ECO:0000256" key="3">
    <source>
        <dbReference type="ARBA" id="ARBA00023163"/>
    </source>
</evidence>
<accession>A0A4T0JHW5</accession>
<dbReference type="InterPro" id="IPR019410">
    <property type="entry name" value="Methyltransf_16"/>
</dbReference>
<dbReference type="Proteomes" id="UP000310689">
    <property type="component" value="Unassembled WGS sequence"/>
</dbReference>
<evidence type="ECO:0000256" key="5">
    <source>
        <dbReference type="ARBA" id="ARBA00038392"/>
    </source>
</evidence>
<feature type="compositionally biased region" description="Low complexity" evidence="7">
    <location>
        <begin position="167"/>
        <end position="189"/>
    </location>
</feature>
<protein>
    <recommendedName>
        <fullName evidence="6">Transcription initiation factor TFIID subunit 13</fullName>
    </recommendedName>
</protein>
<dbReference type="CDD" id="cd07978">
    <property type="entry name" value="HFD_TAF13"/>
    <property type="match status" value="1"/>
</dbReference>
<evidence type="ECO:0000256" key="4">
    <source>
        <dbReference type="ARBA" id="ARBA00023242"/>
    </source>
</evidence>
<dbReference type="GO" id="GO:0008757">
    <property type="term" value="F:S-adenosylmethionine-dependent methyltransferase activity"/>
    <property type="evidence" value="ECO:0007669"/>
    <property type="project" value="UniProtKB-ARBA"/>
</dbReference>
<proteinExistence type="inferred from homology"/>
<comment type="subcellular location">
    <subcellularLocation>
        <location evidence="1">Nucleus</location>
    </subcellularLocation>
</comment>
<evidence type="ECO:0000256" key="7">
    <source>
        <dbReference type="SAM" id="MobiDB-lite"/>
    </source>
</evidence>
<dbReference type="Pfam" id="PF08457">
    <property type="entry name" value="Sfi1"/>
    <property type="match status" value="1"/>
</dbReference>
<evidence type="ECO:0000256" key="2">
    <source>
        <dbReference type="ARBA" id="ARBA00023015"/>
    </source>
</evidence>
<evidence type="ECO:0000313" key="10">
    <source>
        <dbReference type="Proteomes" id="UP000310689"/>
    </source>
</evidence>
<dbReference type="GO" id="GO:0005669">
    <property type="term" value="C:transcription factor TFIID complex"/>
    <property type="evidence" value="ECO:0007669"/>
    <property type="project" value="TreeGrafter"/>
</dbReference>
<evidence type="ECO:0000259" key="8">
    <source>
        <dbReference type="Pfam" id="PF08457"/>
    </source>
</evidence>
<feature type="compositionally biased region" description="Basic residues" evidence="7">
    <location>
        <begin position="245"/>
        <end position="255"/>
    </location>
</feature>
<feature type="domain" description="Sfi1 spindle body" evidence="8">
    <location>
        <begin position="403"/>
        <end position="799"/>
    </location>
</feature>
<dbReference type="EMBL" id="SPOI01000006">
    <property type="protein sequence ID" value="TIB42656.1"/>
    <property type="molecule type" value="Genomic_DNA"/>
</dbReference>
<organism evidence="9 10">
    <name type="scientific">Wallemia ichthyophaga</name>
    <dbReference type="NCBI Taxonomy" id="245174"/>
    <lineage>
        <taxon>Eukaryota</taxon>
        <taxon>Fungi</taxon>
        <taxon>Dikarya</taxon>
        <taxon>Basidiomycota</taxon>
        <taxon>Wallemiomycotina</taxon>
        <taxon>Wallemiomycetes</taxon>
        <taxon>Wallemiales</taxon>
        <taxon>Wallemiaceae</taxon>
        <taxon>Wallemia</taxon>
    </lineage>
</organism>
<name>A0A4T0JHW5_WALIC</name>
<feature type="compositionally biased region" description="Basic and acidic residues" evidence="7">
    <location>
        <begin position="256"/>
        <end position="268"/>
    </location>
</feature>
<keyword evidence="2" id="KW-0805">Transcription regulation</keyword>
<dbReference type="GO" id="GO:0046982">
    <property type="term" value="F:protein heterodimerization activity"/>
    <property type="evidence" value="ECO:0007669"/>
    <property type="project" value="InterPro"/>
</dbReference>
<dbReference type="PANTHER" id="PTHR11380:SF5">
    <property type="entry name" value="TRANSCRIPTION INITIATION FACTOR TFIID SUBUNIT 13"/>
    <property type="match status" value="1"/>
</dbReference>
<dbReference type="InterPro" id="IPR003195">
    <property type="entry name" value="TFIID_TAF13"/>
</dbReference>
<dbReference type="SUPFAM" id="SSF47113">
    <property type="entry name" value="Histone-fold"/>
    <property type="match status" value="1"/>
</dbReference>
<dbReference type="Pfam" id="PF10294">
    <property type="entry name" value="Methyltransf_16"/>
    <property type="match status" value="1"/>
</dbReference>
<evidence type="ECO:0000256" key="6">
    <source>
        <dbReference type="ARBA" id="ARBA00040136"/>
    </source>
</evidence>
<dbReference type="PANTHER" id="PTHR11380">
    <property type="entry name" value="TRANSCRIPTION INITIATION FACTOR TFIID/SUPT3-RELATED"/>
    <property type="match status" value="1"/>
</dbReference>
<reference evidence="9 10" key="1">
    <citation type="submission" date="2019-03" db="EMBL/GenBank/DDBJ databases">
        <title>Sequencing 23 genomes of Wallemia ichthyophaga.</title>
        <authorList>
            <person name="Gostincar C."/>
        </authorList>
    </citation>
    <scope>NUCLEOTIDE SEQUENCE [LARGE SCALE GENOMIC DNA]</scope>
    <source>
        <strain evidence="9 10">EXF-6200</strain>
    </source>
</reference>
<dbReference type="InterPro" id="IPR009072">
    <property type="entry name" value="Histone-fold"/>
</dbReference>
<evidence type="ECO:0000256" key="1">
    <source>
        <dbReference type="ARBA" id="ARBA00004123"/>
    </source>
</evidence>
<feature type="compositionally biased region" description="Polar residues" evidence="7">
    <location>
        <begin position="228"/>
        <end position="237"/>
    </location>
</feature>
<sequence>MYSFGDDVNPDPEATNVLEEILIDFIMEICYKSQKASGNRGKIKIEDIKFVLRNDTKKLNRVEELLYMQEDIKRARAAFNEDSVPRGSHSFLSLFNAYNQVLDAHGIDQNDEVELYDLLLKLGVVRGRDWFERWQAIVNSEYSEYSEFSIHNSHNIHNNRDTVFLDHSSSPTLSNSSHSHSSHSHSTSTAALAADARQTDKEYPPIQYEHSSHRSPQTLHARAMASVHAQTNRVRQSQLAQRRQEHQHHQRAQLARKRELDEARQRADENKVLREMESAADALHNQNILTRTFNAWFGLFRWIHESNVKVETVQQSRILSTFFHKWQYALNSHVFAATHVAVSHDNTRITNDTLKLWKIRLRHRLRHRKENRLRTTYVTIRKGIAKRLMEKAWQLWRQATDTRRADMRYSYATMSAHFKQWKQRTIQVLKKDSLVVELATIANERRAARFLNRWKQRCILQTRERQYEERWQGDATRTYFDAWKYRTDTNKAAAAWRDASAVRTAFYAWQRKLYTVQKFTALADTFSQDRHEAIRRQTIHQWQLSLKCFTFHLSHMHTLGQLVLQYWYSKMQDVQERELVAEEYHFVHIRELGVGLFDRWKSRWGEVRVRNGLAVEFRQVNSQHVALKKWMRNYQHKRMMNRRGYVLRRMIQKKNAFYGWRMALSRKRQEEWIGRRELTVKKDSWNVWRNRFGVLCDLRAREDLFKAERTHKTLTSAVLQKWLQRTIDSRDVMYSADMLHERKRKKSVMQQWRAKNTAVQGLHSAGAAYREAKEENTCRGMLARWQRRTQLGVERSRKSFEAWYDQIKTLELEAVETEMLILRRERMLHAGLARWMSVCAALPAVRHYNTSLKTRTLRLWNAQLPSARNARLAAHISRRESLTKWLGMWRDNVQIKRSRRAIARARTLGKRPSASRLKQAAARAEVSATPSPELGIRRPFSRPQTHTNCTNHACLPPSSMFIASRHLPPIKPGRIPPIEDLERVINSLRAIYTSTVAGIKVSNPTQGVDGWSSIHANDDGENVYASDTRVQYAAENEDDSFERKWSSNWLTRLIALSEEWLGEVEAGEGDETTEAYRERERVVEMAAAALACVAGMSAAGPIDRTFNFIGRDATPFEIVMHDNTVNGHEDVGAQTWGAAVHLSRLVCRYPDHFGVRDGSRLLEVGAGTGLVGIACAQMASQLDYKRTQVVLSDYLSDIIANLRRNVQVNRTSTPTHVTHLDWNSSDSESALGTFDTIFGADVCYDLSHAYMLHNAAAQLLSKQGTFHVLIALRKTHVGMKESVEDAFSGRFIQPDGDALCIDNTDLFDVEKGLGRADELGYARFEIKWKSQISTST</sequence>
<keyword evidence="3" id="KW-0804">Transcription</keyword>
<feature type="region of interest" description="Disordered" evidence="7">
    <location>
        <begin position="908"/>
        <end position="939"/>
    </location>
</feature>
<dbReference type="Gene3D" id="1.10.20.10">
    <property type="entry name" value="Histone, subunit A"/>
    <property type="match status" value="1"/>
</dbReference>
<keyword evidence="4" id="KW-0539">Nucleus</keyword>
<dbReference type="SUPFAM" id="SSF53335">
    <property type="entry name" value="S-adenosyl-L-methionine-dependent methyltransferases"/>
    <property type="match status" value="1"/>
</dbReference>
<dbReference type="InterPro" id="IPR029063">
    <property type="entry name" value="SAM-dependent_MTases_sf"/>
</dbReference>
<dbReference type="Pfam" id="PF02269">
    <property type="entry name" value="TFIID-18kDa"/>
    <property type="match status" value="1"/>
</dbReference>